<protein>
    <submittedName>
        <fullName evidence="1">Uncharacterized protein</fullName>
    </submittedName>
</protein>
<dbReference type="AlphaFoldDB" id="A0A6L2PWT7"/>
<organism evidence="1 2">
    <name type="scientific">Coptotermes formosanus</name>
    <name type="common">Formosan subterranean termite</name>
    <dbReference type="NCBI Taxonomy" id="36987"/>
    <lineage>
        <taxon>Eukaryota</taxon>
        <taxon>Metazoa</taxon>
        <taxon>Ecdysozoa</taxon>
        <taxon>Arthropoda</taxon>
        <taxon>Hexapoda</taxon>
        <taxon>Insecta</taxon>
        <taxon>Pterygota</taxon>
        <taxon>Neoptera</taxon>
        <taxon>Polyneoptera</taxon>
        <taxon>Dictyoptera</taxon>
        <taxon>Blattodea</taxon>
        <taxon>Blattoidea</taxon>
        <taxon>Termitoidae</taxon>
        <taxon>Rhinotermitidae</taxon>
        <taxon>Coptotermes</taxon>
    </lineage>
</organism>
<dbReference type="OrthoDB" id="6631332at2759"/>
<comment type="caution">
    <text evidence="1">The sequence shown here is derived from an EMBL/GenBank/DDBJ whole genome shotgun (WGS) entry which is preliminary data.</text>
</comment>
<proteinExistence type="predicted"/>
<dbReference type="Proteomes" id="UP000502823">
    <property type="component" value="Unassembled WGS sequence"/>
</dbReference>
<dbReference type="InParanoid" id="A0A6L2PWT7"/>
<keyword evidence="2" id="KW-1185">Reference proteome</keyword>
<sequence>MEVTQTQDLIDKIKIIRTENKKFPAKKKRMLRLKEIATQKDVLQKYSNLQKTFEVSGIVMPGSRLQATTHFAKREINSLTKEGVVVIWGGANDINKSESIIRPTHIKNVVVNWKHTNIVMMNALHSHDIPATSCINKEVQDLKKTKKTPSNKT</sequence>
<gene>
    <name evidence="1" type="ORF">Cfor_05416</name>
</gene>
<name>A0A6L2PWT7_COPFO</name>
<evidence type="ECO:0000313" key="2">
    <source>
        <dbReference type="Proteomes" id="UP000502823"/>
    </source>
</evidence>
<evidence type="ECO:0000313" key="1">
    <source>
        <dbReference type="EMBL" id="GFG36999.1"/>
    </source>
</evidence>
<dbReference type="EMBL" id="BLKM01012573">
    <property type="protein sequence ID" value="GFG36999.1"/>
    <property type="molecule type" value="Genomic_DNA"/>
</dbReference>
<reference evidence="2" key="1">
    <citation type="submission" date="2020-01" db="EMBL/GenBank/DDBJ databases">
        <title>Draft genome sequence of the Termite Coptotermes fromosanus.</title>
        <authorList>
            <person name="Itakura S."/>
            <person name="Yosikawa Y."/>
            <person name="Umezawa K."/>
        </authorList>
    </citation>
    <scope>NUCLEOTIDE SEQUENCE [LARGE SCALE GENOMIC DNA]</scope>
</reference>
<accession>A0A6L2PWT7</accession>